<evidence type="ECO:0000313" key="1">
    <source>
        <dbReference type="EMBL" id="MBP1040317.1"/>
    </source>
</evidence>
<accession>A0A940SR20</accession>
<dbReference type="RefSeq" id="WP_209525209.1">
    <property type="nucleotide sequence ID" value="NZ_JAEEGA010000002.1"/>
</dbReference>
<keyword evidence="2" id="KW-1185">Reference proteome</keyword>
<protein>
    <submittedName>
        <fullName evidence="1">Uncharacterized protein</fullName>
    </submittedName>
</protein>
<organism evidence="1 2">
    <name type="scientific">Vagococcus allomyrinae</name>
    <dbReference type="NCBI Taxonomy" id="2794353"/>
    <lineage>
        <taxon>Bacteria</taxon>
        <taxon>Bacillati</taxon>
        <taxon>Bacillota</taxon>
        <taxon>Bacilli</taxon>
        <taxon>Lactobacillales</taxon>
        <taxon>Enterococcaceae</taxon>
        <taxon>Vagococcus</taxon>
    </lineage>
</organism>
<dbReference type="AlphaFoldDB" id="A0A940SR20"/>
<gene>
    <name evidence="1" type="ORF">I6N95_04745</name>
</gene>
<dbReference type="EMBL" id="JAEEGA010000002">
    <property type="protein sequence ID" value="MBP1040317.1"/>
    <property type="molecule type" value="Genomic_DNA"/>
</dbReference>
<proteinExistence type="predicted"/>
<evidence type="ECO:0000313" key="2">
    <source>
        <dbReference type="Proteomes" id="UP000674938"/>
    </source>
</evidence>
<sequence length="234" mass="26663">MNLLYMVLGKEFVRIACLIGEVADMKQVEKNNLIAELKDRMGPLSESDFPVELVFKGEEVTSFMGSEMMALTHQNSDFLVLDDQPSEWHLLCGAAGMLTTIVGYYLRWDDRGVTCIRLKEGQIEETKQFLVPLSEKKLIKQLKVAELQRSIMLFYGRPVGIVDLVKFEQVGDPVASQFLQEIANCLLEILAELTKSSSETTYYVSRIFPLCKEKVFMAAFKQMAWEMLGIRINQ</sequence>
<dbReference type="Proteomes" id="UP000674938">
    <property type="component" value="Unassembled WGS sequence"/>
</dbReference>
<reference evidence="1" key="1">
    <citation type="submission" date="2020-12" db="EMBL/GenBank/DDBJ databases">
        <title>Vagococcus allomyrinae sp. nov. and Enterococcus lavae sp. nov., isolated from the larvae of Allomyrina dichotoma.</title>
        <authorList>
            <person name="Lee S.D."/>
        </authorList>
    </citation>
    <scope>NUCLEOTIDE SEQUENCE</scope>
    <source>
        <strain evidence="1">BWB3-3</strain>
    </source>
</reference>
<name>A0A940SR20_9ENTE</name>
<comment type="caution">
    <text evidence="1">The sequence shown here is derived from an EMBL/GenBank/DDBJ whole genome shotgun (WGS) entry which is preliminary data.</text>
</comment>